<reference evidence="2 3" key="1">
    <citation type="submission" date="2019-02" db="EMBL/GenBank/DDBJ databases">
        <title>Shewanella sp. D4-2 isolated from Dokdo Island.</title>
        <authorList>
            <person name="Baek K."/>
        </authorList>
    </citation>
    <scope>NUCLEOTIDE SEQUENCE [LARGE SCALE GENOMIC DNA]</scope>
    <source>
        <strain evidence="2 3">D4-2</strain>
    </source>
</reference>
<evidence type="ECO:0000313" key="3">
    <source>
        <dbReference type="Proteomes" id="UP000291106"/>
    </source>
</evidence>
<keyword evidence="1" id="KW-1133">Transmembrane helix</keyword>
<keyword evidence="3" id="KW-1185">Reference proteome</keyword>
<dbReference type="Proteomes" id="UP000291106">
    <property type="component" value="Chromosome"/>
</dbReference>
<dbReference type="KEGG" id="smai:EXU30_02240"/>
<proteinExistence type="predicted"/>
<evidence type="ECO:0000256" key="1">
    <source>
        <dbReference type="SAM" id="Phobius"/>
    </source>
</evidence>
<gene>
    <name evidence="2" type="ORF">EXU30_02240</name>
</gene>
<dbReference type="OrthoDB" id="1410674at2"/>
<keyword evidence="1" id="KW-0812">Transmembrane</keyword>
<keyword evidence="1" id="KW-0472">Membrane</keyword>
<accession>A0A411PMJ0</accession>
<evidence type="ECO:0000313" key="2">
    <source>
        <dbReference type="EMBL" id="QBF84760.1"/>
    </source>
</evidence>
<protein>
    <submittedName>
        <fullName evidence="2">Chemotaxis protein</fullName>
    </submittedName>
</protein>
<feature type="transmembrane region" description="Helical" evidence="1">
    <location>
        <begin position="347"/>
        <end position="369"/>
    </location>
</feature>
<dbReference type="EMBL" id="CP036200">
    <property type="protein sequence ID" value="QBF84760.1"/>
    <property type="molecule type" value="Genomic_DNA"/>
</dbReference>
<sequence>MSLWLALALLVSVSGCSLLEVKLESGVEPLTQEQLNMRLFSREFSYRFYTQVETTADMIAANTDDKQVIANTLMWKINAEQNVQRAIFQAAPVAAMVDTWVFTEQMHQFFATGNGSQAFGEQQQFAIDASRALADQFAKTIKGFINNSRFERNYEFVKQYVAANPINDFSFSRVSAFDEWLSYSNINEFEAVTTFGTMPEVMSDMSDRMAMTTEQMPKILGWKAELYALYAEVGPEDIEIALNNMSETAKRFQTLMENSPEMMHQLAADLRVELTPLVNELSLVADDKLAQLSKEREAVSLMIVTERQAIAEIIASERAAAMQELDVLSAKTVDLVFEKVIVTIKSVILYVILFLLVVFFAPLGLGVWLGKRMGYKSALETVKAAASTSADTNFTKQSNSD</sequence>
<name>A0A411PMJ0_9GAMM</name>
<dbReference type="AlphaFoldDB" id="A0A411PMJ0"/>
<organism evidence="2 3">
    <name type="scientific">Shewanella maritima</name>
    <dbReference type="NCBI Taxonomy" id="2520507"/>
    <lineage>
        <taxon>Bacteria</taxon>
        <taxon>Pseudomonadati</taxon>
        <taxon>Pseudomonadota</taxon>
        <taxon>Gammaproteobacteria</taxon>
        <taxon>Alteromonadales</taxon>
        <taxon>Shewanellaceae</taxon>
        <taxon>Shewanella</taxon>
    </lineage>
</organism>